<dbReference type="Proteomes" id="UP000215145">
    <property type="component" value="Unassembled WGS sequence"/>
</dbReference>
<dbReference type="Gene3D" id="3.90.640.20">
    <property type="entry name" value="Heat-shock cognate protein, ATPase"/>
    <property type="match status" value="1"/>
</dbReference>
<evidence type="ECO:0000313" key="5">
    <source>
        <dbReference type="Proteomes" id="UP000215145"/>
    </source>
</evidence>
<dbReference type="InterPro" id="IPR025303">
    <property type="entry name" value="PdaC"/>
</dbReference>
<comment type="caution">
    <text evidence="4">The sequence shown here is derived from an EMBL/GenBank/DDBJ whole genome shotgun (WGS) entry which is preliminary data.</text>
</comment>
<dbReference type="Gene3D" id="3.30.565.40">
    <property type="entry name" value="Fervidobacterium nodosum Rt17-B1 like"/>
    <property type="match status" value="1"/>
</dbReference>
<dbReference type="EMBL" id="NMUQ01000002">
    <property type="protein sequence ID" value="OXM14231.1"/>
    <property type="molecule type" value="Genomic_DNA"/>
</dbReference>
<reference evidence="4 5" key="1">
    <citation type="submission" date="2017-07" db="EMBL/GenBank/DDBJ databases">
        <title>Paenibacillus herberti R33 genome sequencing and assembly.</title>
        <authorList>
            <person name="Su W."/>
        </authorList>
    </citation>
    <scope>NUCLEOTIDE SEQUENCE [LARGE SCALE GENOMIC DNA]</scope>
    <source>
        <strain evidence="4 5">R33</strain>
    </source>
</reference>
<dbReference type="Pfam" id="PF07833">
    <property type="entry name" value="Cu_amine_oxidN1"/>
    <property type="match status" value="1"/>
</dbReference>
<sequence length="382" mass="41189">MNYWNPHPTAIHGSLPRKLLLSLVGAALIGTAILPAQSQSVSAAGQTSGGTAVAAADKSTGLKVSTKTITHSKESLKAVLNIPVISGMKDTNYQKQLNKTLENNAIKGLESMRKQAEKVLAQSKKDGDPFQKNELKLQFSANFGSSLTEGGFLSLKLHTYSYAGGAHGISNIETYTIANGAKASRITLKTLFGEAFASTMNKEIKRQIKADPERYFQDAFTGVQEDQTFYIAGDKVRVVFQPYEITPYATGIPEFEFPLPKADKSNTPSFSVKVNGKLLSGVNIEQSTEGVAMIPVRLTAEALGYSTVWDAASSTLELKKDDAWTSLTKGNDSYSYNKSAPVSLGVAPVVDKQGRLTVPLAFFTEILKASVDYNGDEINLQT</sequence>
<dbReference type="SUPFAM" id="SSF55383">
    <property type="entry name" value="Copper amine oxidase, domain N"/>
    <property type="match status" value="1"/>
</dbReference>
<feature type="domain" description="Copper amine oxidase-like N-terminal" evidence="1">
    <location>
        <begin position="288"/>
        <end position="378"/>
    </location>
</feature>
<dbReference type="AlphaFoldDB" id="A0A229NWI2"/>
<dbReference type="Pfam" id="PF13739">
    <property type="entry name" value="PdaC"/>
    <property type="match status" value="1"/>
</dbReference>
<protein>
    <submittedName>
        <fullName evidence="4">Copper amine oxidase</fullName>
    </submittedName>
</protein>
<dbReference type="InterPro" id="IPR037126">
    <property type="entry name" value="PdaC/RsiV-like_sf"/>
</dbReference>
<dbReference type="InterPro" id="IPR021729">
    <property type="entry name" value="DUF3298"/>
</dbReference>
<evidence type="ECO:0000259" key="1">
    <source>
        <dbReference type="Pfam" id="PF07833"/>
    </source>
</evidence>
<accession>A0A229NWI2</accession>
<keyword evidence="5" id="KW-1185">Reference proteome</keyword>
<evidence type="ECO:0000259" key="3">
    <source>
        <dbReference type="Pfam" id="PF13739"/>
    </source>
</evidence>
<dbReference type="OrthoDB" id="5637at2"/>
<dbReference type="InterPro" id="IPR036582">
    <property type="entry name" value="Mao_N_sf"/>
</dbReference>
<dbReference type="RefSeq" id="WP_089525053.1">
    <property type="nucleotide sequence ID" value="NZ_NMUQ01000002.1"/>
</dbReference>
<feature type="domain" description="DUF3298" evidence="2">
    <location>
        <begin position="192"/>
        <end position="258"/>
    </location>
</feature>
<feature type="domain" description="Deacetylase PdaC" evidence="3">
    <location>
        <begin position="70"/>
        <end position="169"/>
    </location>
</feature>
<dbReference type="InterPro" id="IPR012854">
    <property type="entry name" value="Cu_amine_oxidase-like_N"/>
</dbReference>
<name>A0A229NWI2_9BACL</name>
<gene>
    <name evidence="4" type="ORF">CGZ75_14810</name>
</gene>
<proteinExistence type="predicted"/>
<organism evidence="4 5">
    <name type="scientific">Paenibacillus herberti</name>
    <dbReference type="NCBI Taxonomy" id="1619309"/>
    <lineage>
        <taxon>Bacteria</taxon>
        <taxon>Bacillati</taxon>
        <taxon>Bacillota</taxon>
        <taxon>Bacilli</taxon>
        <taxon>Bacillales</taxon>
        <taxon>Paenibacillaceae</taxon>
        <taxon>Paenibacillus</taxon>
    </lineage>
</organism>
<dbReference type="Gene3D" id="3.30.457.10">
    <property type="entry name" value="Copper amine oxidase-like, N-terminal domain"/>
    <property type="match status" value="1"/>
</dbReference>
<evidence type="ECO:0000259" key="2">
    <source>
        <dbReference type="Pfam" id="PF11738"/>
    </source>
</evidence>
<dbReference type="Pfam" id="PF11738">
    <property type="entry name" value="DUF3298"/>
    <property type="match status" value="1"/>
</dbReference>
<evidence type="ECO:0000313" key="4">
    <source>
        <dbReference type="EMBL" id="OXM14231.1"/>
    </source>
</evidence>